<keyword evidence="4" id="KW-0496">Mitochondrion</keyword>
<organism evidence="8 9">
    <name type="scientific">Achaetomium macrosporum</name>
    <dbReference type="NCBI Taxonomy" id="79813"/>
    <lineage>
        <taxon>Eukaryota</taxon>
        <taxon>Fungi</taxon>
        <taxon>Dikarya</taxon>
        <taxon>Ascomycota</taxon>
        <taxon>Pezizomycotina</taxon>
        <taxon>Sordariomycetes</taxon>
        <taxon>Sordariomycetidae</taxon>
        <taxon>Sordariales</taxon>
        <taxon>Chaetomiaceae</taxon>
        <taxon>Achaetomium</taxon>
    </lineage>
</organism>
<evidence type="ECO:0000256" key="1">
    <source>
        <dbReference type="ARBA" id="ARBA00004173"/>
    </source>
</evidence>
<name>A0AAN7C1R6_9PEZI</name>
<evidence type="ECO:0000256" key="7">
    <source>
        <dbReference type="SAM" id="MobiDB-lite"/>
    </source>
</evidence>
<feature type="region of interest" description="Disordered" evidence="7">
    <location>
        <begin position="285"/>
        <end position="313"/>
    </location>
</feature>
<proteinExistence type="inferred from homology"/>
<dbReference type="SUPFAM" id="SSF48371">
    <property type="entry name" value="ARM repeat"/>
    <property type="match status" value="1"/>
</dbReference>
<evidence type="ECO:0000256" key="4">
    <source>
        <dbReference type="ARBA" id="ARBA00023128"/>
    </source>
</evidence>
<dbReference type="GO" id="GO:0005840">
    <property type="term" value="C:ribosome"/>
    <property type="evidence" value="ECO:0007669"/>
    <property type="project" value="UniProtKB-KW"/>
</dbReference>
<reference evidence="8" key="2">
    <citation type="submission" date="2023-05" db="EMBL/GenBank/DDBJ databases">
        <authorList>
            <consortium name="Lawrence Berkeley National Laboratory"/>
            <person name="Steindorff A."/>
            <person name="Hensen N."/>
            <person name="Bonometti L."/>
            <person name="Westerberg I."/>
            <person name="Brannstrom I.O."/>
            <person name="Guillou S."/>
            <person name="Cros-Aarteil S."/>
            <person name="Calhoun S."/>
            <person name="Haridas S."/>
            <person name="Kuo A."/>
            <person name="Mondo S."/>
            <person name="Pangilinan J."/>
            <person name="Riley R."/>
            <person name="Labutti K."/>
            <person name="Andreopoulos B."/>
            <person name="Lipzen A."/>
            <person name="Chen C."/>
            <person name="Yanf M."/>
            <person name="Daum C."/>
            <person name="Ng V."/>
            <person name="Clum A."/>
            <person name="Ohm R."/>
            <person name="Martin F."/>
            <person name="Silar P."/>
            <person name="Natvig D."/>
            <person name="Lalanne C."/>
            <person name="Gautier V."/>
            <person name="Ament-Velasquez S.L."/>
            <person name="Kruys A."/>
            <person name="Hutchinson M.I."/>
            <person name="Powell A.J."/>
            <person name="Barry K."/>
            <person name="Miller A.N."/>
            <person name="Grigoriev I.V."/>
            <person name="Debuchy R."/>
            <person name="Gladieux P."/>
            <person name="Thoren M.H."/>
            <person name="Johannesson H."/>
        </authorList>
    </citation>
    <scope>NUCLEOTIDE SEQUENCE</scope>
    <source>
        <strain evidence="8">CBS 532.94</strain>
    </source>
</reference>
<dbReference type="EMBL" id="MU860541">
    <property type="protein sequence ID" value="KAK4233502.1"/>
    <property type="molecule type" value="Genomic_DNA"/>
</dbReference>
<feature type="region of interest" description="Disordered" evidence="7">
    <location>
        <begin position="261"/>
        <end position="280"/>
    </location>
</feature>
<dbReference type="InterPro" id="IPR011989">
    <property type="entry name" value="ARM-like"/>
</dbReference>
<keyword evidence="5" id="KW-0687">Ribonucleoprotein</keyword>
<dbReference type="PANTHER" id="PTHR10957">
    <property type="entry name" value="RAP1 GTPASE-GDP DISSOCIATION STIMULATOR 1"/>
    <property type="match status" value="1"/>
</dbReference>
<accession>A0AAN7C1R6</accession>
<dbReference type="InterPro" id="IPR040144">
    <property type="entry name" value="RAP1GDS1"/>
</dbReference>
<keyword evidence="3" id="KW-0689">Ribosomal protein</keyword>
<dbReference type="AlphaFoldDB" id="A0AAN7C1R6"/>
<feature type="compositionally biased region" description="Basic and acidic residues" evidence="7">
    <location>
        <begin position="291"/>
        <end position="302"/>
    </location>
</feature>
<comment type="subcellular location">
    <subcellularLocation>
        <location evidence="1">Mitochondrion</location>
    </subcellularLocation>
</comment>
<evidence type="ECO:0000256" key="2">
    <source>
        <dbReference type="ARBA" id="ARBA00008860"/>
    </source>
</evidence>
<evidence type="ECO:0000313" key="9">
    <source>
        <dbReference type="Proteomes" id="UP001303760"/>
    </source>
</evidence>
<dbReference type="Gene3D" id="1.25.10.10">
    <property type="entry name" value="Leucine-rich Repeat Variant"/>
    <property type="match status" value="2"/>
</dbReference>
<reference evidence="8" key="1">
    <citation type="journal article" date="2023" name="Mol. Phylogenet. Evol.">
        <title>Genome-scale phylogeny and comparative genomics of the fungal order Sordariales.</title>
        <authorList>
            <person name="Hensen N."/>
            <person name="Bonometti L."/>
            <person name="Westerberg I."/>
            <person name="Brannstrom I.O."/>
            <person name="Guillou S."/>
            <person name="Cros-Aarteil S."/>
            <person name="Calhoun S."/>
            <person name="Haridas S."/>
            <person name="Kuo A."/>
            <person name="Mondo S."/>
            <person name="Pangilinan J."/>
            <person name="Riley R."/>
            <person name="LaButti K."/>
            <person name="Andreopoulos B."/>
            <person name="Lipzen A."/>
            <person name="Chen C."/>
            <person name="Yan M."/>
            <person name="Daum C."/>
            <person name="Ng V."/>
            <person name="Clum A."/>
            <person name="Steindorff A."/>
            <person name="Ohm R.A."/>
            <person name="Martin F."/>
            <person name="Silar P."/>
            <person name="Natvig D.O."/>
            <person name="Lalanne C."/>
            <person name="Gautier V."/>
            <person name="Ament-Velasquez S.L."/>
            <person name="Kruys A."/>
            <person name="Hutchinson M.I."/>
            <person name="Powell A.J."/>
            <person name="Barry K."/>
            <person name="Miller A.N."/>
            <person name="Grigoriev I.V."/>
            <person name="Debuchy R."/>
            <person name="Gladieux P."/>
            <person name="Hiltunen Thoren M."/>
            <person name="Johannesson H."/>
        </authorList>
    </citation>
    <scope>NUCLEOTIDE SEQUENCE</scope>
    <source>
        <strain evidence="8">CBS 532.94</strain>
    </source>
</reference>
<dbReference type="GO" id="GO:1990904">
    <property type="term" value="C:ribonucleoprotein complex"/>
    <property type="evidence" value="ECO:0007669"/>
    <property type="project" value="UniProtKB-KW"/>
</dbReference>
<feature type="compositionally biased region" description="Low complexity" evidence="7">
    <location>
        <begin position="63"/>
        <end position="86"/>
    </location>
</feature>
<evidence type="ECO:0000256" key="3">
    <source>
        <dbReference type="ARBA" id="ARBA00022980"/>
    </source>
</evidence>
<evidence type="ECO:0000256" key="5">
    <source>
        <dbReference type="ARBA" id="ARBA00023274"/>
    </source>
</evidence>
<evidence type="ECO:0000313" key="8">
    <source>
        <dbReference type="EMBL" id="KAK4233502.1"/>
    </source>
</evidence>
<sequence length="1102" mass="120341">MRRLPRLRNPAPAGFIASSTPSGSLRVCAAAAITATSGLSLTARHNLSSCNAPVRPSQRRYLSTTPTRPSQPQSTNPADDASAAASPEELEFLDDEHYPSAAPEIPTQLVYPRGVTTIPPASDISDPTYKPAETADGLEEVGGLADWWDDPLHWGSEGGVRQFVASIATTFGPAEKVTDPAMLEVLARRAIVEAIVVARFAGAGKRKAVDRLFAYVDGNERLDQLLKAQIVVDKNGAATLKNADAVRLWVTLKTAVKNATHRRQEQQQQAEVVSGEKEEAEAVTADAQESGVHEGEAIEADAKGTAPPSQLTPEVAQRYVKSWNRDKGWKKAELRDPVVKFYAAKRIQQLTGHRLHDGKLCALHTIDSMLKQLVEPPKPKKLVELVESKGVFKDLPNVRVFPRRVTPIDKEKMVGRWKIIVKELEKRELPVIGTGDYGEPIEKKWIEGRAFVKLMFVSPDLASWRVPLGDSGVLEFLLSRVPTEDRQHPLNKQALRLVGNACADCDENRARVLESGALRSFIMECMEQDALLRFAIAAALNLCIDYKPSQVKASEAGLSKVLVEIVSGERLSSCQSSLSHIMGILQLICNQDSESKMAIPQTPALLLKLATSERYDADLDTFLEICTPALAYLTLQEFQSALLDNGNIAVLQAAFHQLYTRFDLEDLDSDTTSQLKQTLIDWLGLPPALCHLQTAACLALGNLSRSDESSTALLKHVQEHLIRILSQAIPPTSSQPQIKKGPAPPPQLVHATLSFLKNLAIPQANKPLLGANLLDPSQRLLPRLWSSTRTQPQLQFGAVSLTRLLLVNCPLNARHICTPLPSGSEHPSNLALLTSVASSADEEPIKIEAARAVVQVCRALHSSPTAISDILNKTWTWPSTTTTTEAAGSSISPGIASSQEQETEKQQVLVRFYKAHTHPITTSLYQLLAQKRFPTLRSDAIFCLALMSRSPREGADMALQVLQYHQSGSSNGRAAAWQAVAEVITGSEESGGDGDKLLASSLLAQGSDNEDGRDIKELNNEEEDVGVSVEKLSLEPQLVDQQAQTKQPAARVAKMDRENGMVLIAELLRRFPDKLSALRKPLEAVLNKGGELLARDQEEKQE</sequence>
<evidence type="ECO:0000256" key="6">
    <source>
        <dbReference type="ARBA" id="ARBA00035183"/>
    </source>
</evidence>
<comment type="caution">
    <text evidence="8">The sequence shown here is derived from an EMBL/GenBank/DDBJ whole genome shotgun (WGS) entry which is preliminary data.</text>
</comment>
<dbReference type="InterPro" id="IPR016024">
    <property type="entry name" value="ARM-type_fold"/>
</dbReference>
<feature type="region of interest" description="Disordered" evidence="7">
    <location>
        <begin position="49"/>
        <end position="86"/>
    </location>
</feature>
<dbReference type="Pfam" id="PF10501">
    <property type="entry name" value="Ribosomal_L50"/>
    <property type="match status" value="1"/>
</dbReference>
<protein>
    <recommendedName>
        <fullName evidence="6">Large ribosomal subunit protein mL50</fullName>
    </recommendedName>
</protein>
<dbReference type="InterPro" id="IPR018305">
    <property type="entry name" value="Ribosomal_m50"/>
</dbReference>
<comment type="similarity">
    <text evidence="2">Belongs to the mitochondrion-specific ribosomal protein mL50 family.</text>
</comment>
<gene>
    <name evidence="8" type="ORF">C8A03DRAFT_47971</name>
</gene>
<dbReference type="Proteomes" id="UP001303760">
    <property type="component" value="Unassembled WGS sequence"/>
</dbReference>
<keyword evidence="9" id="KW-1185">Reference proteome</keyword>
<dbReference type="GO" id="GO:0005739">
    <property type="term" value="C:mitochondrion"/>
    <property type="evidence" value="ECO:0007669"/>
    <property type="project" value="UniProtKB-SubCell"/>
</dbReference>
<dbReference type="GO" id="GO:0005085">
    <property type="term" value="F:guanyl-nucleotide exchange factor activity"/>
    <property type="evidence" value="ECO:0007669"/>
    <property type="project" value="InterPro"/>
</dbReference>